<dbReference type="PANTHER" id="PTHR34145">
    <property type="entry name" value="OS02G0105600 PROTEIN"/>
    <property type="match status" value="1"/>
</dbReference>
<dbReference type="InterPro" id="IPR055357">
    <property type="entry name" value="LRR_At1g61320_AtMIF1"/>
</dbReference>
<dbReference type="Proteomes" id="UP000295252">
    <property type="component" value="Chromosome X"/>
</dbReference>
<feature type="chain" id="PRO_5001657991" description="F-box domain-containing protein" evidence="1">
    <location>
        <begin position="20"/>
        <end position="519"/>
    </location>
</feature>
<evidence type="ECO:0000313" key="3">
    <source>
        <dbReference type="EMBL" id="CDP12099.1"/>
    </source>
</evidence>
<sequence>MRWFGNRALPFAILVAATGAAIQKAIKSFGGQGKAIVLQEKHEQDFVHKADDGLANEDSISRLPDDLLSDVLSRLDLIEAVGTRILSRRWKNVCKVRSELHLDCLDMFRPNCSHDMGSHWVKFRFLEAVDQSLQLYSGQSITYLRISCCFMKKFEPKFTQWMQVVATLDVQELDLKFICSSLPLYECVKSNMGELFPVSFQLLTAVATMKHLRLLACSLQPSFPTQFNSLEGLYLDLVHLSDGELPRMLSSCVNLQTLRLGFCKLTPKLSISGPCLQLKFLYVHSCPGLEEIDICAGNLITFSFFHNGPIKFSLCVPKLEDARITFTGNGSIPYFFGEVLKDCPKLKNLLFQTHSDKLQYTPGKMDMFSNLRTLYFVPGMRSPPDLLNVVPILEACPHLEEFRLQLLCRGFNEERGREWPPRRLGQLKEVEFNGFHGTVNEIHFATYLVKNAPALERLWIRSPYRFYCDDYHLETGGGWYMDERVDTLHEELMMQAVSSKLQVNIERSPRTELKICGKE</sequence>
<dbReference type="SUPFAM" id="SSF81383">
    <property type="entry name" value="F-box domain"/>
    <property type="match status" value="1"/>
</dbReference>
<name>A0A068UV06_COFCA</name>
<dbReference type="EMBL" id="HG739146">
    <property type="protein sequence ID" value="CDP12099.1"/>
    <property type="molecule type" value="Genomic_DNA"/>
</dbReference>
<feature type="signal peptide" evidence="1">
    <location>
        <begin position="1"/>
        <end position="19"/>
    </location>
</feature>
<dbReference type="InterPro" id="IPR036047">
    <property type="entry name" value="F-box-like_dom_sf"/>
</dbReference>
<dbReference type="PhylomeDB" id="A0A068UV06"/>
<evidence type="ECO:0000313" key="4">
    <source>
        <dbReference type="Proteomes" id="UP000295252"/>
    </source>
</evidence>
<proteinExistence type="predicted"/>
<dbReference type="Gene3D" id="1.20.1280.50">
    <property type="match status" value="1"/>
</dbReference>
<dbReference type="PANTHER" id="PTHR34145:SF28">
    <property type="entry name" value="F-BOX DOMAIN-CONTAINING PROTEIN"/>
    <property type="match status" value="1"/>
</dbReference>
<organism evidence="3 4">
    <name type="scientific">Coffea canephora</name>
    <name type="common">Robusta coffee</name>
    <dbReference type="NCBI Taxonomy" id="49390"/>
    <lineage>
        <taxon>Eukaryota</taxon>
        <taxon>Viridiplantae</taxon>
        <taxon>Streptophyta</taxon>
        <taxon>Embryophyta</taxon>
        <taxon>Tracheophyta</taxon>
        <taxon>Spermatophyta</taxon>
        <taxon>Magnoliopsida</taxon>
        <taxon>eudicotyledons</taxon>
        <taxon>Gunneridae</taxon>
        <taxon>Pentapetalae</taxon>
        <taxon>asterids</taxon>
        <taxon>lamiids</taxon>
        <taxon>Gentianales</taxon>
        <taxon>Rubiaceae</taxon>
        <taxon>Ixoroideae</taxon>
        <taxon>Gardenieae complex</taxon>
        <taxon>Bertiereae - Coffeeae clade</taxon>
        <taxon>Coffeeae</taxon>
        <taxon>Coffea</taxon>
    </lineage>
</organism>
<dbReference type="AlphaFoldDB" id="A0A068UV06"/>
<dbReference type="SUPFAM" id="SSF52047">
    <property type="entry name" value="RNI-like"/>
    <property type="match status" value="1"/>
</dbReference>
<dbReference type="InterPro" id="IPR053772">
    <property type="entry name" value="At1g61320/At1g61330-like"/>
</dbReference>
<keyword evidence="4" id="KW-1185">Reference proteome</keyword>
<dbReference type="STRING" id="49390.A0A068UV06"/>
<dbReference type="OMA" id="RTELKIC"/>
<dbReference type="OrthoDB" id="1932213at2759"/>
<dbReference type="Gramene" id="CDP12099">
    <property type="protein sequence ID" value="CDP12099"/>
    <property type="gene ID" value="GSCOC_T00035481001"/>
</dbReference>
<reference evidence="4" key="1">
    <citation type="journal article" date="2014" name="Science">
        <title>The coffee genome provides insight into the convergent evolution of caffeine biosynthesis.</title>
        <authorList>
            <person name="Denoeud F."/>
            <person name="Carretero-Paulet L."/>
            <person name="Dereeper A."/>
            <person name="Droc G."/>
            <person name="Guyot R."/>
            <person name="Pietrella M."/>
            <person name="Zheng C."/>
            <person name="Alberti A."/>
            <person name="Anthony F."/>
            <person name="Aprea G."/>
            <person name="Aury J.M."/>
            <person name="Bento P."/>
            <person name="Bernard M."/>
            <person name="Bocs S."/>
            <person name="Campa C."/>
            <person name="Cenci A."/>
            <person name="Combes M.C."/>
            <person name="Crouzillat D."/>
            <person name="Da Silva C."/>
            <person name="Daddiego L."/>
            <person name="De Bellis F."/>
            <person name="Dussert S."/>
            <person name="Garsmeur O."/>
            <person name="Gayraud T."/>
            <person name="Guignon V."/>
            <person name="Jahn K."/>
            <person name="Jamilloux V."/>
            <person name="Joet T."/>
            <person name="Labadie K."/>
            <person name="Lan T."/>
            <person name="Leclercq J."/>
            <person name="Lepelley M."/>
            <person name="Leroy T."/>
            <person name="Li L.T."/>
            <person name="Librado P."/>
            <person name="Lopez L."/>
            <person name="Munoz A."/>
            <person name="Noel B."/>
            <person name="Pallavicini A."/>
            <person name="Perrotta G."/>
            <person name="Poncet V."/>
            <person name="Pot D."/>
            <person name="Priyono X."/>
            <person name="Rigoreau M."/>
            <person name="Rouard M."/>
            <person name="Rozas J."/>
            <person name="Tranchant-Dubreuil C."/>
            <person name="VanBuren R."/>
            <person name="Zhang Q."/>
            <person name="Andrade A.C."/>
            <person name="Argout X."/>
            <person name="Bertrand B."/>
            <person name="de Kochko A."/>
            <person name="Graziosi G."/>
            <person name="Henry R.J."/>
            <person name="Jayarama X."/>
            <person name="Ming R."/>
            <person name="Nagai C."/>
            <person name="Rounsley S."/>
            <person name="Sankoff D."/>
            <person name="Giuliano G."/>
            <person name="Albert V.A."/>
            <person name="Wincker P."/>
            <person name="Lashermes P."/>
        </authorList>
    </citation>
    <scope>NUCLEOTIDE SEQUENCE [LARGE SCALE GENOMIC DNA]</scope>
    <source>
        <strain evidence="4">cv. DH200-94</strain>
    </source>
</reference>
<dbReference type="PROSITE" id="PS50181">
    <property type="entry name" value="FBOX"/>
    <property type="match status" value="1"/>
</dbReference>
<dbReference type="Gene3D" id="3.80.10.10">
    <property type="entry name" value="Ribonuclease Inhibitor"/>
    <property type="match status" value="1"/>
</dbReference>
<keyword evidence="1" id="KW-0732">Signal</keyword>
<gene>
    <name evidence="3" type="ORF">GSCOC_T00035481001</name>
</gene>
<evidence type="ECO:0000259" key="2">
    <source>
        <dbReference type="PROSITE" id="PS50181"/>
    </source>
</evidence>
<protein>
    <recommendedName>
        <fullName evidence="2">F-box domain-containing protein</fullName>
    </recommendedName>
</protein>
<evidence type="ECO:0000256" key="1">
    <source>
        <dbReference type="SAM" id="SignalP"/>
    </source>
</evidence>
<dbReference type="InParanoid" id="A0A068UV06"/>
<feature type="domain" description="F-box" evidence="2">
    <location>
        <begin position="57"/>
        <end position="93"/>
    </location>
</feature>
<dbReference type="InterPro" id="IPR032675">
    <property type="entry name" value="LRR_dom_sf"/>
</dbReference>
<accession>A0A068UV06</accession>
<dbReference type="InterPro" id="IPR001810">
    <property type="entry name" value="F-box_dom"/>
</dbReference>
<dbReference type="SMART" id="SM00256">
    <property type="entry name" value="FBOX"/>
    <property type="match status" value="1"/>
</dbReference>
<dbReference type="Pfam" id="PF00646">
    <property type="entry name" value="F-box"/>
    <property type="match status" value="1"/>
</dbReference>
<dbReference type="Pfam" id="PF23622">
    <property type="entry name" value="LRR_At1g61320_AtMIF1"/>
    <property type="match status" value="1"/>
</dbReference>